<dbReference type="EMBL" id="JAGDFX010000016">
    <property type="protein sequence ID" value="MBO1520434.1"/>
    <property type="molecule type" value="Genomic_DNA"/>
</dbReference>
<comment type="caution">
    <text evidence="1">The sequence shown here is derived from an EMBL/GenBank/DDBJ whole genome shotgun (WGS) entry which is preliminary data.</text>
</comment>
<name>A0ABS3NIL7_9GAMM</name>
<dbReference type="Proteomes" id="UP000664882">
    <property type="component" value="Unassembled WGS sequence"/>
</dbReference>
<keyword evidence="2" id="KW-1185">Reference proteome</keyword>
<dbReference type="RefSeq" id="WP_208006315.1">
    <property type="nucleotide sequence ID" value="NZ_JAGDFX010000016.1"/>
</dbReference>
<sequence length="86" mass="9586">MTLQEHAARWRVVNGYIGKGGVVIIHQDKVQGWVNELRNPEHWVSGCTAIDERGRTWTAIAGNDNNGALFWLPSHPVEGGTRSPLR</sequence>
<evidence type="ECO:0000313" key="2">
    <source>
        <dbReference type="Proteomes" id="UP000664882"/>
    </source>
</evidence>
<gene>
    <name evidence="1" type="ORF">J3U76_12475</name>
</gene>
<accession>A0ABS3NIL7</accession>
<evidence type="ECO:0000313" key="1">
    <source>
        <dbReference type="EMBL" id="MBO1520434.1"/>
    </source>
</evidence>
<organism evidence="1 2">
    <name type="scientific">Oceanisphaera pacifica</name>
    <dbReference type="NCBI Taxonomy" id="2818389"/>
    <lineage>
        <taxon>Bacteria</taxon>
        <taxon>Pseudomonadati</taxon>
        <taxon>Pseudomonadota</taxon>
        <taxon>Gammaproteobacteria</taxon>
        <taxon>Aeromonadales</taxon>
        <taxon>Aeromonadaceae</taxon>
        <taxon>Oceanisphaera</taxon>
    </lineage>
</organism>
<protein>
    <recommendedName>
        <fullName evidence="3">SMP-30/Gluconolactonase/LRE-like region domain-containing protein</fullName>
    </recommendedName>
</protein>
<proteinExistence type="predicted"/>
<reference evidence="1 2" key="1">
    <citation type="submission" date="2021-03" db="EMBL/GenBank/DDBJ databases">
        <title>Oceanisphaera sp. nov., isolated from the intestine.</title>
        <authorList>
            <person name="Zhao L.-H."/>
            <person name="Shi L.-F."/>
        </authorList>
    </citation>
    <scope>NUCLEOTIDE SEQUENCE [LARGE SCALE GENOMIC DNA]</scope>
    <source>
        <strain evidence="1 2">DM8</strain>
    </source>
</reference>
<evidence type="ECO:0008006" key="3">
    <source>
        <dbReference type="Google" id="ProtNLM"/>
    </source>
</evidence>